<name>A0A2A9FCE8_9PSEU</name>
<accession>A0A2A9FCE8</accession>
<evidence type="ECO:0000313" key="1">
    <source>
        <dbReference type="EMBL" id="PFG48095.1"/>
    </source>
</evidence>
<dbReference type="Proteomes" id="UP000243542">
    <property type="component" value="Unassembled WGS sequence"/>
</dbReference>
<dbReference type="EMBL" id="PDJK01000002">
    <property type="protein sequence ID" value="PFG48095.1"/>
    <property type="molecule type" value="Genomic_DNA"/>
</dbReference>
<proteinExistence type="predicted"/>
<organism evidence="1 2">
    <name type="scientific">Amycolatopsis sulphurea</name>
    <dbReference type="NCBI Taxonomy" id="76022"/>
    <lineage>
        <taxon>Bacteria</taxon>
        <taxon>Bacillati</taxon>
        <taxon>Actinomycetota</taxon>
        <taxon>Actinomycetes</taxon>
        <taxon>Pseudonocardiales</taxon>
        <taxon>Pseudonocardiaceae</taxon>
        <taxon>Amycolatopsis</taxon>
    </lineage>
</organism>
<evidence type="ECO:0000313" key="2">
    <source>
        <dbReference type="Proteomes" id="UP000243542"/>
    </source>
</evidence>
<keyword evidence="2" id="KW-1185">Reference proteome</keyword>
<gene>
    <name evidence="1" type="ORF">ATK36_3169</name>
</gene>
<reference evidence="1 2" key="1">
    <citation type="submission" date="2017-10" db="EMBL/GenBank/DDBJ databases">
        <title>Sequencing the genomes of 1000 actinobacteria strains.</title>
        <authorList>
            <person name="Klenk H.-P."/>
        </authorList>
    </citation>
    <scope>NUCLEOTIDE SEQUENCE [LARGE SCALE GENOMIC DNA]</scope>
    <source>
        <strain evidence="1 2">DSM 46092</strain>
    </source>
</reference>
<protein>
    <submittedName>
        <fullName evidence="1">Uncharacterized protein</fullName>
    </submittedName>
</protein>
<dbReference type="RefSeq" id="WP_098512178.1">
    <property type="nucleotide sequence ID" value="NZ_JBIAKZ010000002.1"/>
</dbReference>
<dbReference type="AlphaFoldDB" id="A0A2A9FCE8"/>
<sequence>MTLKDDSFACIAQRLRSAADAFLSVSDVADVATVATPDGVRSRSTDGVRRPVEDLVIARDEAGVYTALRRTRHHAEQAVLHAEAAHRHAQRTARVLDRD</sequence>
<comment type="caution">
    <text evidence="1">The sequence shown here is derived from an EMBL/GenBank/DDBJ whole genome shotgun (WGS) entry which is preliminary data.</text>
</comment>